<dbReference type="OrthoDB" id="5388322at2759"/>
<reference evidence="3 4" key="1">
    <citation type="journal article" date="2018" name="IMA Fungus">
        <title>IMA Genome-F 9: Draft genome sequence of Annulohypoxylon stygium, Aspergillus mulundensis, Berkeleyomyces basicola (syn. Thielaviopsis basicola), Ceratocystis smalleyi, two Cercospora beticola strains, Coleophoma cylindrospora, Fusarium fracticaudum, Phialophora cf. hyalina, and Morchella septimelata.</title>
        <authorList>
            <person name="Wingfield B.D."/>
            <person name="Bills G.F."/>
            <person name="Dong Y."/>
            <person name="Huang W."/>
            <person name="Nel W.J."/>
            <person name="Swalarsk-Parry B.S."/>
            <person name="Vaghefi N."/>
            <person name="Wilken P.M."/>
            <person name="An Z."/>
            <person name="de Beer Z.W."/>
            <person name="De Vos L."/>
            <person name="Chen L."/>
            <person name="Duong T.A."/>
            <person name="Gao Y."/>
            <person name="Hammerbacher A."/>
            <person name="Kikkert J.R."/>
            <person name="Li Y."/>
            <person name="Li H."/>
            <person name="Li K."/>
            <person name="Li Q."/>
            <person name="Liu X."/>
            <person name="Ma X."/>
            <person name="Naidoo K."/>
            <person name="Pethybridge S.J."/>
            <person name="Sun J."/>
            <person name="Steenkamp E.T."/>
            <person name="van der Nest M.A."/>
            <person name="van Wyk S."/>
            <person name="Wingfield M.J."/>
            <person name="Xiong C."/>
            <person name="Yue Q."/>
            <person name="Zhang X."/>
        </authorList>
    </citation>
    <scope>NUCLEOTIDE SEQUENCE [LARGE SCALE GENOMIC DNA]</scope>
    <source>
        <strain evidence="3 4">BP5796</strain>
    </source>
</reference>
<gene>
    <name evidence="3" type="ORF">BP5796_00407</name>
</gene>
<feature type="compositionally biased region" description="Basic and acidic residues" evidence="1">
    <location>
        <begin position="66"/>
        <end position="100"/>
    </location>
</feature>
<name>A0A3D8T800_9HELO</name>
<dbReference type="EMBL" id="PDLN01000001">
    <property type="protein sequence ID" value="RDW94644.1"/>
    <property type="molecule type" value="Genomic_DNA"/>
</dbReference>
<feature type="compositionally biased region" description="Polar residues" evidence="1">
    <location>
        <begin position="1"/>
        <end position="13"/>
    </location>
</feature>
<keyword evidence="4" id="KW-1185">Reference proteome</keyword>
<accession>A0A3D8T800</accession>
<evidence type="ECO:0000313" key="4">
    <source>
        <dbReference type="Proteomes" id="UP000256328"/>
    </source>
</evidence>
<evidence type="ECO:0000313" key="3">
    <source>
        <dbReference type="EMBL" id="RDW94644.1"/>
    </source>
</evidence>
<evidence type="ECO:0000259" key="2">
    <source>
        <dbReference type="Pfam" id="PF15377"/>
    </source>
</evidence>
<feature type="compositionally biased region" description="Acidic residues" evidence="1">
    <location>
        <begin position="46"/>
        <end position="62"/>
    </location>
</feature>
<dbReference type="AlphaFoldDB" id="A0A3D8T800"/>
<evidence type="ECO:0000256" key="1">
    <source>
        <dbReference type="SAM" id="MobiDB-lite"/>
    </source>
</evidence>
<dbReference type="InterPro" id="IPR027911">
    <property type="entry name" value="DUF4604"/>
</dbReference>
<sequence>MSKITPKNLSYDTSLPPFLQRMQAASSSRDGRHEFSVARPKRARNEDEEREDEPVYFDEESGETLTKGEWEAREEGTEPKDGEGGEGGGEKGDEDAEQVKNDAVKEKEKLAAIGSSKKRKVGKIVGAEEEAEAGAGFTAEQKKVIEKGQIEKGKGKKGNKEEQKPKGKKAKKIKLSFGDDE</sequence>
<dbReference type="Pfam" id="PF15377">
    <property type="entry name" value="DUF4604"/>
    <property type="match status" value="1"/>
</dbReference>
<proteinExistence type="predicted"/>
<organism evidence="3 4">
    <name type="scientific">Coleophoma crateriformis</name>
    <dbReference type="NCBI Taxonomy" id="565419"/>
    <lineage>
        <taxon>Eukaryota</taxon>
        <taxon>Fungi</taxon>
        <taxon>Dikarya</taxon>
        <taxon>Ascomycota</taxon>
        <taxon>Pezizomycotina</taxon>
        <taxon>Leotiomycetes</taxon>
        <taxon>Helotiales</taxon>
        <taxon>Dermateaceae</taxon>
        <taxon>Coleophoma</taxon>
    </lineage>
</organism>
<feature type="domain" description="DUF4604" evidence="2">
    <location>
        <begin position="7"/>
        <end position="181"/>
    </location>
</feature>
<protein>
    <recommendedName>
        <fullName evidence="2">DUF4604 domain-containing protein</fullName>
    </recommendedName>
</protein>
<dbReference type="Proteomes" id="UP000256328">
    <property type="component" value="Unassembled WGS sequence"/>
</dbReference>
<feature type="compositionally biased region" description="Basic and acidic residues" evidence="1">
    <location>
        <begin position="140"/>
        <end position="165"/>
    </location>
</feature>
<comment type="caution">
    <text evidence="3">The sequence shown here is derived from an EMBL/GenBank/DDBJ whole genome shotgun (WGS) entry which is preliminary data.</text>
</comment>
<feature type="region of interest" description="Disordered" evidence="1">
    <location>
        <begin position="115"/>
        <end position="181"/>
    </location>
</feature>
<feature type="region of interest" description="Disordered" evidence="1">
    <location>
        <begin position="1"/>
        <end position="100"/>
    </location>
</feature>